<evidence type="ECO:0000259" key="1">
    <source>
        <dbReference type="Pfam" id="PF13460"/>
    </source>
</evidence>
<gene>
    <name evidence="2" type="ORF">FD20_GL000357</name>
</gene>
<dbReference type="PANTHER" id="PTHR15020">
    <property type="entry name" value="FLAVIN REDUCTASE-RELATED"/>
    <property type="match status" value="1"/>
</dbReference>
<organism evidence="2 3">
    <name type="scientific">Liquorilactobacillus uvarum DSM 19971</name>
    <dbReference type="NCBI Taxonomy" id="1423812"/>
    <lineage>
        <taxon>Bacteria</taxon>
        <taxon>Bacillati</taxon>
        <taxon>Bacillota</taxon>
        <taxon>Bacilli</taxon>
        <taxon>Lactobacillales</taxon>
        <taxon>Lactobacillaceae</taxon>
        <taxon>Liquorilactobacillus</taxon>
    </lineage>
</organism>
<dbReference type="OrthoDB" id="9785372at2"/>
<dbReference type="SUPFAM" id="SSF51735">
    <property type="entry name" value="NAD(P)-binding Rossmann-fold domains"/>
    <property type="match status" value="1"/>
</dbReference>
<evidence type="ECO:0000313" key="2">
    <source>
        <dbReference type="EMBL" id="KRL37481.1"/>
    </source>
</evidence>
<dbReference type="InterPro" id="IPR016040">
    <property type="entry name" value="NAD(P)-bd_dom"/>
</dbReference>
<sequence length="216" mass="23378">MSSVFIIGSHGQIGQKLVSKLIARKFVVYAGIRNDGQAKVFPTDKLVHPVHFDLNDSAEKMAKCFKQTGANAIIFSAGSGGKTGDDQTLIIDLDGAVKSMEAAQIAGIKRYVMVSSVGSNKRDLWDKSGIKPYLIAKHYADKELQRTALDYTILRPGMLKNISGTGTITVNSESEERLSIPREDVAEVIAAILDNHATFRKSYTIGSGETQIAAAF</sequence>
<dbReference type="CDD" id="cd05243">
    <property type="entry name" value="SDR_a5"/>
    <property type="match status" value="1"/>
</dbReference>
<protein>
    <recommendedName>
        <fullName evidence="1">NAD(P)-binding domain-containing protein</fullName>
    </recommendedName>
</protein>
<comment type="caution">
    <text evidence="2">The sequence shown here is derived from an EMBL/GenBank/DDBJ whole genome shotgun (WGS) entry which is preliminary data.</text>
</comment>
<reference evidence="2 3" key="1">
    <citation type="journal article" date="2015" name="Genome Announc.">
        <title>Expanding the biotechnology potential of lactobacilli through comparative genomics of 213 strains and associated genera.</title>
        <authorList>
            <person name="Sun Z."/>
            <person name="Harris H.M."/>
            <person name="McCann A."/>
            <person name="Guo C."/>
            <person name="Argimon S."/>
            <person name="Zhang W."/>
            <person name="Yang X."/>
            <person name="Jeffery I.B."/>
            <person name="Cooney J.C."/>
            <person name="Kagawa T.F."/>
            <person name="Liu W."/>
            <person name="Song Y."/>
            <person name="Salvetti E."/>
            <person name="Wrobel A."/>
            <person name="Rasinkangas P."/>
            <person name="Parkhill J."/>
            <person name="Rea M.C."/>
            <person name="O'Sullivan O."/>
            <person name="Ritari J."/>
            <person name="Douillard F.P."/>
            <person name="Paul Ross R."/>
            <person name="Yang R."/>
            <person name="Briner A.E."/>
            <person name="Felis G.E."/>
            <person name="de Vos W.M."/>
            <person name="Barrangou R."/>
            <person name="Klaenhammer T.R."/>
            <person name="Caufield P.W."/>
            <person name="Cui Y."/>
            <person name="Zhang H."/>
            <person name="O'Toole P.W."/>
        </authorList>
    </citation>
    <scope>NUCLEOTIDE SEQUENCE [LARGE SCALE GENOMIC DNA]</scope>
    <source>
        <strain evidence="2 3">DSM 19971</strain>
    </source>
</reference>
<dbReference type="EMBL" id="AZEG01000011">
    <property type="protein sequence ID" value="KRL37481.1"/>
    <property type="molecule type" value="Genomic_DNA"/>
</dbReference>
<feature type="domain" description="NAD(P)-binding" evidence="1">
    <location>
        <begin position="8"/>
        <end position="195"/>
    </location>
</feature>
<dbReference type="RefSeq" id="WP_057737056.1">
    <property type="nucleotide sequence ID" value="NZ_AZEG01000011.1"/>
</dbReference>
<dbReference type="Gene3D" id="3.40.50.720">
    <property type="entry name" value="NAD(P)-binding Rossmann-like Domain"/>
    <property type="match status" value="1"/>
</dbReference>
<accession>A0A0R1PY54</accession>
<dbReference type="Proteomes" id="UP000051155">
    <property type="component" value="Unassembled WGS sequence"/>
</dbReference>
<evidence type="ECO:0000313" key="3">
    <source>
        <dbReference type="Proteomes" id="UP000051155"/>
    </source>
</evidence>
<dbReference type="InterPro" id="IPR036291">
    <property type="entry name" value="NAD(P)-bd_dom_sf"/>
</dbReference>
<proteinExistence type="predicted"/>
<dbReference type="STRING" id="1423812.FD20_GL000357"/>
<dbReference type="AlphaFoldDB" id="A0A0R1PY54"/>
<name>A0A0R1PY54_9LACO</name>
<dbReference type="PANTHER" id="PTHR15020:SF50">
    <property type="entry name" value="UPF0659 PROTEIN YMR090W"/>
    <property type="match status" value="1"/>
</dbReference>
<dbReference type="PATRIC" id="fig|1423812.3.peg.368"/>
<keyword evidence="3" id="KW-1185">Reference proteome</keyword>
<dbReference type="Pfam" id="PF13460">
    <property type="entry name" value="NAD_binding_10"/>
    <property type="match status" value="1"/>
</dbReference>